<dbReference type="Proteomes" id="UP001499987">
    <property type="component" value="Unassembled WGS sequence"/>
</dbReference>
<dbReference type="EMBL" id="BAAALD010000040">
    <property type="protein sequence ID" value="GAA1093574.1"/>
    <property type="molecule type" value="Genomic_DNA"/>
</dbReference>
<comment type="caution">
    <text evidence="1">The sequence shown here is derived from an EMBL/GenBank/DDBJ whole genome shotgun (WGS) entry which is preliminary data.</text>
</comment>
<reference evidence="2" key="1">
    <citation type="journal article" date="2019" name="Int. J. Syst. Evol. Microbiol.">
        <title>The Global Catalogue of Microorganisms (GCM) 10K type strain sequencing project: providing services to taxonomists for standard genome sequencing and annotation.</title>
        <authorList>
            <consortium name="The Broad Institute Genomics Platform"/>
            <consortium name="The Broad Institute Genome Sequencing Center for Infectious Disease"/>
            <person name="Wu L."/>
            <person name="Ma J."/>
        </authorList>
    </citation>
    <scope>NUCLEOTIDE SEQUENCE [LARGE SCALE GENOMIC DNA]</scope>
    <source>
        <strain evidence="2">JCM 13002</strain>
    </source>
</reference>
<proteinExistence type="predicted"/>
<sequence length="105" mass="11913">MHGEVWRLRRGAELVGEIEIGEADFPWLAGTFRPGPGYPAVAPWFAETLALLEAEEYEERFDEAYDRIAEALTLSSPEGPVAEFLLHIDGDQAWFRWSDEPFDEG</sequence>
<keyword evidence="2" id="KW-1185">Reference proteome</keyword>
<evidence type="ECO:0000313" key="2">
    <source>
        <dbReference type="Proteomes" id="UP001499987"/>
    </source>
</evidence>
<accession>A0ABP4E5S4</accession>
<name>A0ABP4E5S4_9ACTN</name>
<dbReference type="RefSeq" id="WP_344625149.1">
    <property type="nucleotide sequence ID" value="NZ_BAAALD010000040.1"/>
</dbReference>
<protein>
    <recommendedName>
        <fullName evidence="3">SUKH-4 immunity protein of toxin-antitoxin system</fullName>
    </recommendedName>
</protein>
<evidence type="ECO:0008006" key="3">
    <source>
        <dbReference type="Google" id="ProtNLM"/>
    </source>
</evidence>
<organism evidence="1 2">
    <name type="scientific">Kitasatospora arboriphila</name>
    <dbReference type="NCBI Taxonomy" id="258052"/>
    <lineage>
        <taxon>Bacteria</taxon>
        <taxon>Bacillati</taxon>
        <taxon>Actinomycetota</taxon>
        <taxon>Actinomycetes</taxon>
        <taxon>Kitasatosporales</taxon>
        <taxon>Streptomycetaceae</taxon>
        <taxon>Kitasatospora</taxon>
    </lineage>
</organism>
<evidence type="ECO:0000313" key="1">
    <source>
        <dbReference type="EMBL" id="GAA1093574.1"/>
    </source>
</evidence>
<gene>
    <name evidence="1" type="ORF">GCM10009663_41450</name>
</gene>